<organism evidence="3 4">
    <name type="scientific">Psilocybe cf. subviscida</name>
    <dbReference type="NCBI Taxonomy" id="2480587"/>
    <lineage>
        <taxon>Eukaryota</taxon>
        <taxon>Fungi</taxon>
        <taxon>Dikarya</taxon>
        <taxon>Basidiomycota</taxon>
        <taxon>Agaricomycotina</taxon>
        <taxon>Agaricomycetes</taxon>
        <taxon>Agaricomycetidae</taxon>
        <taxon>Agaricales</taxon>
        <taxon>Agaricineae</taxon>
        <taxon>Strophariaceae</taxon>
        <taxon>Psilocybe</taxon>
    </lineage>
</organism>
<keyword evidence="2" id="KW-0812">Transmembrane</keyword>
<protein>
    <submittedName>
        <fullName evidence="3">Uncharacterized protein</fullName>
    </submittedName>
</protein>
<feature type="transmembrane region" description="Helical" evidence="2">
    <location>
        <begin position="404"/>
        <end position="424"/>
    </location>
</feature>
<feature type="transmembrane region" description="Helical" evidence="2">
    <location>
        <begin position="33"/>
        <end position="58"/>
    </location>
</feature>
<feature type="transmembrane region" description="Helical" evidence="2">
    <location>
        <begin position="176"/>
        <end position="196"/>
    </location>
</feature>
<keyword evidence="2" id="KW-0472">Membrane</keyword>
<dbReference type="Proteomes" id="UP000567179">
    <property type="component" value="Unassembled WGS sequence"/>
</dbReference>
<feature type="transmembrane region" description="Helical" evidence="2">
    <location>
        <begin position="149"/>
        <end position="170"/>
    </location>
</feature>
<evidence type="ECO:0000256" key="1">
    <source>
        <dbReference type="SAM" id="MobiDB-lite"/>
    </source>
</evidence>
<feature type="compositionally biased region" description="Basic and acidic residues" evidence="1">
    <location>
        <begin position="618"/>
        <end position="636"/>
    </location>
</feature>
<feature type="transmembrane region" description="Helical" evidence="2">
    <location>
        <begin position="339"/>
        <end position="357"/>
    </location>
</feature>
<sequence length="636" mass="69937">MVVDFVGRSVLPPTTQRPLIPFLKEPWSSKSSYPAIILETFLYGIYVVLFCTSGFFIVRSKVVQRKLLAATSLLFLLGTADILLTLFFFLRLVLQAGLPFGHKVHSGGDHEPWNRILEVKFSLYVAANLIASSLLINRCYSLWKNKNIIIAPIAMLVVGTVISFVSINVPRLGDKLLAASFITSAAANLSVTLLIASKMLWTSNKIKGAVAQSPATIVDYIFSLLLDSGAIYSLSIFLYLLFHTLVIDACLTQIAALFCATSATLPAQSTLLTPSRANARRLAMASYLLLHSGATRNAPVGAVDFAIPTDPDSDGPSTGDIAPGYYSVNKYSAAALFEVFLYGIYSTLFAICLRVLIRNKKTTQKLLLACALVMFALATIDVVLELSFLFWFVVKGKNVPEANLHFKSLIYITSNVIADSLVIYRCHSVWNSKRIIVLPAFLLLSGSACGYAYIGLSDEEYRFRQVLNAFLFTMVTLNVLVTVLLASRIWWIARKARTILGPGLAKKYHTLIAIVIESGVIYSIYFVLDVVFPGLILDAGLAQIVGIVPTLIIVQIGLGRDSHDVDTTASMVQTDGRGFVPTTDFAYDNPPLDPPPPMSPMIETLNYPSQATHRHTRHYEVQPPHRRDTDEEHGLS</sequence>
<feature type="transmembrane region" description="Helical" evidence="2">
    <location>
        <begin position="466"/>
        <end position="487"/>
    </location>
</feature>
<feature type="transmembrane region" description="Helical" evidence="2">
    <location>
        <begin position="366"/>
        <end position="392"/>
    </location>
</feature>
<dbReference type="EMBL" id="JAACJJ010000058">
    <property type="protein sequence ID" value="KAF5310282.1"/>
    <property type="molecule type" value="Genomic_DNA"/>
</dbReference>
<gene>
    <name evidence="3" type="ORF">D9619_010494</name>
</gene>
<feature type="transmembrane region" description="Helical" evidence="2">
    <location>
        <begin position="121"/>
        <end position="137"/>
    </location>
</feature>
<feature type="transmembrane region" description="Helical" evidence="2">
    <location>
        <begin position="67"/>
        <end position="90"/>
    </location>
</feature>
<proteinExistence type="predicted"/>
<evidence type="ECO:0000256" key="2">
    <source>
        <dbReference type="SAM" id="Phobius"/>
    </source>
</evidence>
<feature type="transmembrane region" description="Helical" evidence="2">
    <location>
        <begin position="436"/>
        <end position="454"/>
    </location>
</feature>
<evidence type="ECO:0000313" key="3">
    <source>
        <dbReference type="EMBL" id="KAF5310282.1"/>
    </source>
</evidence>
<feature type="transmembrane region" description="Helical" evidence="2">
    <location>
        <begin position="508"/>
        <end position="528"/>
    </location>
</feature>
<feature type="transmembrane region" description="Helical" evidence="2">
    <location>
        <begin position="534"/>
        <end position="554"/>
    </location>
</feature>
<feature type="transmembrane region" description="Helical" evidence="2">
    <location>
        <begin position="217"/>
        <end position="242"/>
    </location>
</feature>
<name>A0A8H5AUA4_9AGAR</name>
<keyword evidence="2" id="KW-1133">Transmembrane helix</keyword>
<comment type="caution">
    <text evidence="3">The sequence shown here is derived from an EMBL/GenBank/DDBJ whole genome shotgun (WGS) entry which is preliminary data.</text>
</comment>
<evidence type="ECO:0000313" key="4">
    <source>
        <dbReference type="Proteomes" id="UP000567179"/>
    </source>
</evidence>
<feature type="region of interest" description="Disordered" evidence="1">
    <location>
        <begin position="612"/>
        <end position="636"/>
    </location>
</feature>
<reference evidence="3 4" key="1">
    <citation type="journal article" date="2020" name="ISME J.">
        <title>Uncovering the hidden diversity of litter-decomposition mechanisms in mushroom-forming fungi.</title>
        <authorList>
            <person name="Floudas D."/>
            <person name="Bentzer J."/>
            <person name="Ahren D."/>
            <person name="Johansson T."/>
            <person name="Persson P."/>
            <person name="Tunlid A."/>
        </authorList>
    </citation>
    <scope>NUCLEOTIDE SEQUENCE [LARGE SCALE GENOMIC DNA]</scope>
    <source>
        <strain evidence="3 4">CBS 101986</strain>
    </source>
</reference>
<dbReference type="AlphaFoldDB" id="A0A8H5AUA4"/>
<accession>A0A8H5AUA4</accession>
<dbReference type="OrthoDB" id="3039972at2759"/>
<keyword evidence="4" id="KW-1185">Reference proteome</keyword>